<keyword evidence="2" id="KW-0732">Signal</keyword>
<feature type="chain" id="PRO_5038626039" evidence="2">
    <location>
        <begin position="17"/>
        <end position="170"/>
    </location>
</feature>
<dbReference type="InterPro" id="IPR024520">
    <property type="entry name" value="DUF3558"/>
</dbReference>
<dbReference type="Proteomes" id="UP000319769">
    <property type="component" value="Unassembled WGS sequence"/>
</dbReference>
<proteinExistence type="predicted"/>
<dbReference type="Pfam" id="PF12079">
    <property type="entry name" value="DUF3558"/>
    <property type="match status" value="1"/>
</dbReference>
<feature type="region of interest" description="Disordered" evidence="1">
    <location>
        <begin position="60"/>
        <end position="80"/>
    </location>
</feature>
<accession>A0A5N0VPS7</accession>
<reference evidence="3" key="1">
    <citation type="submission" date="2019-09" db="EMBL/GenBank/DDBJ databases">
        <authorList>
            <person name="Teo W.F.A."/>
            <person name="Duangmal K."/>
        </authorList>
    </citation>
    <scope>NUCLEOTIDE SEQUENCE [LARGE SCALE GENOMIC DNA]</scope>
    <source>
        <strain evidence="3">K81G1</strain>
    </source>
</reference>
<dbReference type="AlphaFoldDB" id="A0A5N0VPS7"/>
<protein>
    <submittedName>
        <fullName evidence="3">DUF3558 domain-containing protein</fullName>
    </submittedName>
</protein>
<comment type="caution">
    <text evidence="3">The sequence shown here is derived from an EMBL/GenBank/DDBJ whole genome shotgun (WGS) entry which is preliminary data.</text>
</comment>
<dbReference type="OrthoDB" id="3624688at2"/>
<dbReference type="EMBL" id="VMNW02000001">
    <property type="protein sequence ID" value="KAA9166842.1"/>
    <property type="molecule type" value="Genomic_DNA"/>
</dbReference>
<name>A0A5N0VPS7_9PSEU</name>
<sequence>MAAVLAVAVLATGCTAELSGSAQPEPGRVTVTPAASTDPCAMLTTDEAGQLGLAGPGTPIAAQPSSRVPASCEWRSPDPEASLDDSVQVYYSTDLNIGEYFSQQPTGQEEFGGVSWGNYPSILGKVMCNLAVSLSDTSFVAITGQNFADPAKACDYARKAAPIVATHLPR</sequence>
<evidence type="ECO:0000313" key="3">
    <source>
        <dbReference type="EMBL" id="KAA9166842.1"/>
    </source>
</evidence>
<organism evidence="3 4">
    <name type="scientific">Amycolatopsis acidicola</name>
    <dbReference type="NCBI Taxonomy" id="2596893"/>
    <lineage>
        <taxon>Bacteria</taxon>
        <taxon>Bacillati</taxon>
        <taxon>Actinomycetota</taxon>
        <taxon>Actinomycetes</taxon>
        <taxon>Pseudonocardiales</taxon>
        <taxon>Pseudonocardiaceae</taxon>
        <taxon>Amycolatopsis</taxon>
    </lineage>
</organism>
<evidence type="ECO:0000313" key="4">
    <source>
        <dbReference type="Proteomes" id="UP000319769"/>
    </source>
</evidence>
<keyword evidence="4" id="KW-1185">Reference proteome</keyword>
<dbReference type="RefSeq" id="WP_144746352.1">
    <property type="nucleotide sequence ID" value="NZ_VMNW02000001.1"/>
</dbReference>
<feature type="signal peptide" evidence="2">
    <location>
        <begin position="1"/>
        <end position="16"/>
    </location>
</feature>
<evidence type="ECO:0000256" key="2">
    <source>
        <dbReference type="SAM" id="SignalP"/>
    </source>
</evidence>
<evidence type="ECO:0000256" key="1">
    <source>
        <dbReference type="SAM" id="MobiDB-lite"/>
    </source>
</evidence>
<gene>
    <name evidence="3" type="ORF">FPZ12_001195</name>
</gene>